<evidence type="ECO:0000313" key="10">
    <source>
        <dbReference type="Proteomes" id="UP000287756"/>
    </source>
</evidence>
<dbReference type="PANTHER" id="PTHR33841:SF6">
    <property type="entry name" value="TYPE II METHYLTRANSFERASE M.HINDII"/>
    <property type="match status" value="1"/>
</dbReference>
<dbReference type="AlphaFoldDB" id="A0A410MEN1"/>
<dbReference type="InterPro" id="IPR011639">
    <property type="entry name" value="MethylTrfase_TaqI-like_dom"/>
</dbReference>
<keyword evidence="6" id="KW-0238">DNA-binding</keyword>
<evidence type="ECO:0000256" key="4">
    <source>
        <dbReference type="ARBA" id="ARBA00022691"/>
    </source>
</evidence>
<feature type="domain" description="Type II methyltransferase M.TaqI-like" evidence="8">
    <location>
        <begin position="82"/>
        <end position="180"/>
    </location>
</feature>
<dbReference type="InterPro" id="IPR050953">
    <property type="entry name" value="N4_N6_ade-DNA_methylase"/>
</dbReference>
<dbReference type="GO" id="GO:0032259">
    <property type="term" value="P:methylation"/>
    <property type="evidence" value="ECO:0007669"/>
    <property type="project" value="UniProtKB-KW"/>
</dbReference>
<evidence type="ECO:0000256" key="7">
    <source>
        <dbReference type="ARBA" id="ARBA00047942"/>
    </source>
</evidence>
<dbReference type="Gene3D" id="3.40.50.150">
    <property type="entry name" value="Vaccinia Virus protein VP39"/>
    <property type="match status" value="1"/>
</dbReference>
<evidence type="ECO:0000259" key="8">
    <source>
        <dbReference type="Pfam" id="PF07669"/>
    </source>
</evidence>
<protein>
    <recommendedName>
        <fullName evidence="1">site-specific DNA-methyltransferase (adenine-specific)</fullName>
        <ecNumber evidence="1">2.1.1.72</ecNumber>
    </recommendedName>
</protein>
<gene>
    <name evidence="9" type="ORF">HLI_13735</name>
</gene>
<dbReference type="Pfam" id="PF07669">
    <property type="entry name" value="Eco57I"/>
    <property type="match status" value="1"/>
</dbReference>
<sequence>MISQKRMMGQYGTPQETVNHMVHTLLSYLPVSIERPKILDPSTGDGIFTLTLIAEGIEPGLLYAYDIDPTVSTPHSDVNFMTTDFLKADVYEEFDAIIGNPPYKSKRQSEYFLENNKFIKKQFGSIGVHNLYSLFIHKGIQALKPGGILTMIVQDSFLTNVFYKNFRHYLLTQTQIKEIALAPRRLFHKGKADVRTAILTLKKKEAGEDENESLMKLIDRLDNQFYETPLAKNVQYLNQKHFESLPGYNFAINVPFEILQHFQMPYQKFGDVIEGGTGISTGNDRHFLRKYEQIDNFKEWIPFYKNGGVNDGWYYAPKYFIHNDWQTLKEGHPNFTIRNSAFFYRKGITCSSMGVGFSAAYLPKNSLFGVNANFFPENEDDLFYFLGLLNSKLVTYMVRKVLNRTNMITSGYIKKLPYAAPSSINKEIVRAASRSLVKEKKLNPHFNTGPLQRTIDEAIYDIYGISKENQSHVEEFCQDILERI</sequence>
<keyword evidence="5" id="KW-0680">Restriction system</keyword>
<dbReference type="PRINTS" id="PR00507">
    <property type="entry name" value="N12N6MTFRASE"/>
</dbReference>
<proteinExistence type="predicted"/>
<dbReference type="OrthoDB" id="9814572at2"/>
<comment type="catalytic activity">
    <reaction evidence="7">
        <text>a 2'-deoxyadenosine in DNA + S-adenosyl-L-methionine = an N(6)-methyl-2'-deoxyadenosine in DNA + S-adenosyl-L-homocysteine + H(+)</text>
        <dbReference type="Rhea" id="RHEA:15197"/>
        <dbReference type="Rhea" id="RHEA-COMP:12418"/>
        <dbReference type="Rhea" id="RHEA-COMP:12419"/>
        <dbReference type="ChEBI" id="CHEBI:15378"/>
        <dbReference type="ChEBI" id="CHEBI:57856"/>
        <dbReference type="ChEBI" id="CHEBI:59789"/>
        <dbReference type="ChEBI" id="CHEBI:90615"/>
        <dbReference type="ChEBI" id="CHEBI:90616"/>
        <dbReference type="EC" id="2.1.1.72"/>
    </reaction>
</comment>
<dbReference type="RefSeq" id="WP_128525449.1">
    <property type="nucleotide sequence ID" value="NZ_CP026118.1"/>
</dbReference>
<dbReference type="CDD" id="cd02440">
    <property type="entry name" value="AdoMet_MTases"/>
    <property type="match status" value="1"/>
</dbReference>
<evidence type="ECO:0000256" key="6">
    <source>
        <dbReference type="ARBA" id="ARBA00023125"/>
    </source>
</evidence>
<keyword evidence="4" id="KW-0949">S-adenosyl-L-methionine</keyword>
<dbReference type="PROSITE" id="PS00092">
    <property type="entry name" value="N6_MTASE"/>
    <property type="match status" value="1"/>
</dbReference>
<dbReference type="SUPFAM" id="SSF53335">
    <property type="entry name" value="S-adenosyl-L-methionine-dependent methyltransferases"/>
    <property type="match status" value="1"/>
</dbReference>
<dbReference type="KEGG" id="hli:HLI_13735"/>
<dbReference type="InterPro" id="IPR002052">
    <property type="entry name" value="DNA_methylase_N6_adenine_CS"/>
</dbReference>
<dbReference type="Proteomes" id="UP000287756">
    <property type="component" value="Chromosome"/>
</dbReference>
<evidence type="ECO:0000256" key="2">
    <source>
        <dbReference type="ARBA" id="ARBA00022603"/>
    </source>
</evidence>
<dbReference type="PANTHER" id="PTHR33841">
    <property type="entry name" value="DNA METHYLTRANSFERASE YEEA-RELATED"/>
    <property type="match status" value="1"/>
</dbReference>
<dbReference type="EC" id="2.1.1.72" evidence="1"/>
<organism evidence="9 10">
    <name type="scientific">Halobacillus litoralis</name>
    <dbReference type="NCBI Taxonomy" id="45668"/>
    <lineage>
        <taxon>Bacteria</taxon>
        <taxon>Bacillati</taxon>
        <taxon>Bacillota</taxon>
        <taxon>Bacilli</taxon>
        <taxon>Bacillales</taxon>
        <taxon>Bacillaceae</taxon>
        <taxon>Halobacillus</taxon>
    </lineage>
</organism>
<keyword evidence="3 9" id="KW-0808">Transferase</keyword>
<evidence type="ECO:0000256" key="3">
    <source>
        <dbReference type="ARBA" id="ARBA00022679"/>
    </source>
</evidence>
<dbReference type="GO" id="GO:0003677">
    <property type="term" value="F:DNA binding"/>
    <property type="evidence" value="ECO:0007669"/>
    <property type="project" value="UniProtKB-KW"/>
</dbReference>
<dbReference type="InterPro" id="IPR029063">
    <property type="entry name" value="SAM-dependent_MTases_sf"/>
</dbReference>
<accession>A0A410MEN1</accession>
<evidence type="ECO:0000256" key="5">
    <source>
        <dbReference type="ARBA" id="ARBA00022747"/>
    </source>
</evidence>
<dbReference type="REBASE" id="297071">
    <property type="entry name" value="M.Hli31ORF13735P"/>
</dbReference>
<keyword evidence="2 9" id="KW-0489">Methyltransferase</keyword>
<dbReference type="GO" id="GO:0009007">
    <property type="term" value="F:site-specific DNA-methyltransferase (adenine-specific) activity"/>
    <property type="evidence" value="ECO:0007669"/>
    <property type="project" value="UniProtKB-EC"/>
</dbReference>
<dbReference type="EMBL" id="CP026118">
    <property type="protein sequence ID" value="QAS53173.1"/>
    <property type="molecule type" value="Genomic_DNA"/>
</dbReference>
<reference evidence="9 10" key="1">
    <citation type="submission" date="2018-01" db="EMBL/GenBank/DDBJ databases">
        <title>The whole genome sequencing and assembly of Halobacillus litoralis ERB031 strain.</title>
        <authorList>
            <person name="Lee S.-J."/>
            <person name="Park M.-K."/>
            <person name="Kim J.-Y."/>
            <person name="Lee Y.-J."/>
            <person name="Yi H."/>
            <person name="Bahn Y.-S."/>
            <person name="Kim J.F."/>
            <person name="Lee D.-W."/>
        </authorList>
    </citation>
    <scope>NUCLEOTIDE SEQUENCE [LARGE SCALE GENOMIC DNA]</scope>
    <source>
        <strain evidence="9 10">ERB 031</strain>
    </source>
</reference>
<dbReference type="GO" id="GO:0009307">
    <property type="term" value="P:DNA restriction-modification system"/>
    <property type="evidence" value="ECO:0007669"/>
    <property type="project" value="UniProtKB-KW"/>
</dbReference>
<evidence type="ECO:0000256" key="1">
    <source>
        <dbReference type="ARBA" id="ARBA00011900"/>
    </source>
</evidence>
<evidence type="ECO:0000313" key="9">
    <source>
        <dbReference type="EMBL" id="QAS53173.1"/>
    </source>
</evidence>
<name>A0A410MEN1_9BACI</name>